<feature type="domain" description="AMP-dependent synthetase/ligase" evidence="2">
    <location>
        <begin position="42"/>
        <end position="396"/>
    </location>
</feature>
<feature type="domain" description="AMP-binding enzyme C-terminal" evidence="3">
    <location>
        <begin position="452"/>
        <end position="529"/>
    </location>
</feature>
<dbReference type="Gene3D" id="3.40.50.12780">
    <property type="entry name" value="N-terminal domain of ligase-like"/>
    <property type="match status" value="1"/>
</dbReference>
<dbReference type="GO" id="GO:0016878">
    <property type="term" value="F:acid-thiol ligase activity"/>
    <property type="evidence" value="ECO:0007669"/>
    <property type="project" value="TreeGrafter"/>
</dbReference>
<accession>A0A3A4ZDD7</accession>
<protein>
    <submittedName>
        <fullName evidence="4">Acyl-CoA synthetase</fullName>
    </submittedName>
</protein>
<dbReference type="SUPFAM" id="SSF56801">
    <property type="entry name" value="Acetyl-CoA synthetase-like"/>
    <property type="match status" value="1"/>
</dbReference>
<dbReference type="Pfam" id="PF13193">
    <property type="entry name" value="AMP-binding_C"/>
    <property type="match status" value="1"/>
</dbReference>
<dbReference type="Gene3D" id="3.30.300.30">
    <property type="match status" value="1"/>
</dbReference>
<dbReference type="Proteomes" id="UP000265540">
    <property type="component" value="Unassembled WGS sequence"/>
</dbReference>
<dbReference type="PROSITE" id="PS00455">
    <property type="entry name" value="AMP_BINDING"/>
    <property type="match status" value="1"/>
</dbReference>
<dbReference type="InterPro" id="IPR045851">
    <property type="entry name" value="AMP-bd_C_sf"/>
</dbReference>
<dbReference type="EMBL" id="QZJF01000014">
    <property type="protein sequence ID" value="RJR27245.1"/>
    <property type="molecule type" value="Genomic_DNA"/>
</dbReference>
<dbReference type="GO" id="GO:0044550">
    <property type="term" value="P:secondary metabolite biosynthetic process"/>
    <property type="evidence" value="ECO:0007669"/>
    <property type="project" value="TreeGrafter"/>
</dbReference>
<evidence type="ECO:0000313" key="5">
    <source>
        <dbReference type="Proteomes" id="UP000265540"/>
    </source>
</evidence>
<reference evidence="4 5" key="1">
    <citation type="journal article" date="2017" name="ISME J.">
        <title>Energy and carbon metabolisms in a deep terrestrial subsurface fluid microbial community.</title>
        <authorList>
            <person name="Momper L."/>
            <person name="Jungbluth S.P."/>
            <person name="Lee M.D."/>
            <person name="Amend J.P."/>
        </authorList>
    </citation>
    <scope>NUCLEOTIDE SEQUENCE [LARGE SCALE GENOMIC DNA]</scope>
    <source>
        <strain evidence="4">SURF_46</strain>
    </source>
</reference>
<dbReference type="PANTHER" id="PTHR43352:SF1">
    <property type="entry name" value="ANTHRANILATE--COA LIGASE"/>
    <property type="match status" value="1"/>
</dbReference>
<dbReference type="Pfam" id="PF00501">
    <property type="entry name" value="AMP-binding"/>
    <property type="match status" value="1"/>
</dbReference>
<proteinExistence type="predicted"/>
<name>A0A3A4ZDD7_UNCKA</name>
<organism evidence="4 5">
    <name type="scientific">candidate division WWE3 bacterium</name>
    <dbReference type="NCBI Taxonomy" id="2053526"/>
    <lineage>
        <taxon>Bacteria</taxon>
        <taxon>Katanobacteria</taxon>
    </lineage>
</organism>
<dbReference type="PANTHER" id="PTHR43352">
    <property type="entry name" value="ACETYL-COA SYNTHETASE"/>
    <property type="match status" value="1"/>
</dbReference>
<evidence type="ECO:0000259" key="2">
    <source>
        <dbReference type="Pfam" id="PF00501"/>
    </source>
</evidence>
<dbReference type="InterPro" id="IPR042099">
    <property type="entry name" value="ANL_N_sf"/>
</dbReference>
<sequence length="548" mass="61031">MVSYSVDLNKPNMPELRFSLPELQFPDKLNVAEYLLDRHIRAGKGDRVAILYGEEKITYGELYTRTNRLGNAFKQLGIGYKDAVIVRTANVPQFHEIALAVHKIGGILVPSMMLLKESTITFCANLAEAKAIVTSADLLDEVEKGRDKYETVEHIIVFGGDPTALKAKGYICYEEIIDNQSSVLDPFLVDKMDPGYIGFTSGTTGEPKGCLHPQVAPLAIAVTTDLALQYQENDVFGGTPPLAFIYGYCHLFLIPLYKGAVISLIKGRATPESSLQTIEKHKITYFHAVPTMYNMILREKGLKGKYDLSSVRVFLSSGAPLLQATFDEWKKEYGYKLINIIGSHETFGSYIGTWQQPIKPGSIGNPYPGYEVVMLDDDGNLCSTNIPGRVGVKGPTGIIYLKRPQKQAEAILNGYSLSGDVGYVDEDNCIWLVSRSDDVIKSRAYRISPESVENALIEHPQIHEAGVIGVPHELEGQRVKAFIVMKSGVRQEEVDFEEIRNFCLQKLAPYMVPKEIEITVELPKTETGKIKRGELRKIEDKRRTKSVS</sequence>
<dbReference type="InterPro" id="IPR025110">
    <property type="entry name" value="AMP-bd_C"/>
</dbReference>
<evidence type="ECO:0000259" key="3">
    <source>
        <dbReference type="Pfam" id="PF13193"/>
    </source>
</evidence>
<dbReference type="AlphaFoldDB" id="A0A3A4ZDD7"/>
<comment type="caution">
    <text evidence="4">The sequence shown here is derived from an EMBL/GenBank/DDBJ whole genome shotgun (WGS) entry which is preliminary data.</text>
</comment>
<dbReference type="InterPro" id="IPR020845">
    <property type="entry name" value="AMP-binding_CS"/>
</dbReference>
<evidence type="ECO:0000256" key="1">
    <source>
        <dbReference type="ARBA" id="ARBA00022598"/>
    </source>
</evidence>
<dbReference type="InterPro" id="IPR000873">
    <property type="entry name" value="AMP-dep_synth/lig_dom"/>
</dbReference>
<evidence type="ECO:0000313" key="4">
    <source>
        <dbReference type="EMBL" id="RJR27245.1"/>
    </source>
</evidence>
<gene>
    <name evidence="4" type="ORF">C4561_02770</name>
</gene>
<keyword evidence="1" id="KW-0436">Ligase</keyword>